<sequence>VVDMQLAAGDRVLGAALVSKPRGGAGGGGAAGGGRRGVGVQLLVLTRTEVVSFQLA</sequence>
<dbReference type="Proteomes" id="UP000054498">
    <property type="component" value="Unassembled WGS sequence"/>
</dbReference>
<keyword evidence="2" id="KW-1185">Reference proteome</keyword>
<accession>A0A0D2KU96</accession>
<gene>
    <name evidence="1" type="ORF">MNEG_8950</name>
</gene>
<protein>
    <submittedName>
        <fullName evidence="1">Uncharacterized protein</fullName>
    </submittedName>
</protein>
<organism evidence="1 2">
    <name type="scientific">Monoraphidium neglectum</name>
    <dbReference type="NCBI Taxonomy" id="145388"/>
    <lineage>
        <taxon>Eukaryota</taxon>
        <taxon>Viridiplantae</taxon>
        <taxon>Chlorophyta</taxon>
        <taxon>core chlorophytes</taxon>
        <taxon>Chlorophyceae</taxon>
        <taxon>CS clade</taxon>
        <taxon>Sphaeropleales</taxon>
        <taxon>Selenastraceae</taxon>
        <taxon>Monoraphidium</taxon>
    </lineage>
</organism>
<reference evidence="1 2" key="1">
    <citation type="journal article" date="2013" name="BMC Genomics">
        <title>Reconstruction of the lipid metabolism for the microalga Monoraphidium neglectum from its genome sequence reveals characteristics suitable for biofuel production.</title>
        <authorList>
            <person name="Bogen C."/>
            <person name="Al-Dilaimi A."/>
            <person name="Albersmeier A."/>
            <person name="Wichmann J."/>
            <person name="Grundmann M."/>
            <person name="Rupp O."/>
            <person name="Lauersen K.J."/>
            <person name="Blifernez-Klassen O."/>
            <person name="Kalinowski J."/>
            <person name="Goesmann A."/>
            <person name="Mussgnug J.H."/>
            <person name="Kruse O."/>
        </authorList>
    </citation>
    <scope>NUCLEOTIDE SEQUENCE [LARGE SCALE GENOMIC DNA]</scope>
    <source>
        <strain evidence="1 2">SAG 48.87</strain>
    </source>
</reference>
<dbReference type="KEGG" id="mng:MNEG_8950"/>
<dbReference type="AlphaFoldDB" id="A0A0D2KU96"/>
<dbReference type="RefSeq" id="XP_013898028.1">
    <property type="nucleotide sequence ID" value="XM_014042574.1"/>
</dbReference>
<evidence type="ECO:0000313" key="2">
    <source>
        <dbReference type="Proteomes" id="UP000054498"/>
    </source>
</evidence>
<proteinExistence type="predicted"/>
<feature type="non-terminal residue" evidence="1">
    <location>
        <position position="1"/>
    </location>
</feature>
<name>A0A0D2KU96_9CHLO</name>
<evidence type="ECO:0000313" key="1">
    <source>
        <dbReference type="EMBL" id="KIY99008.1"/>
    </source>
</evidence>
<dbReference type="EMBL" id="KK101986">
    <property type="protein sequence ID" value="KIY99008.1"/>
    <property type="molecule type" value="Genomic_DNA"/>
</dbReference>
<dbReference type="GeneID" id="25741825"/>